<evidence type="ECO:0000313" key="2">
    <source>
        <dbReference type="EMBL" id="PQB08223.1"/>
    </source>
</evidence>
<dbReference type="AlphaFoldDB" id="A0A2S7L0F2"/>
<evidence type="ECO:0000313" key="3">
    <source>
        <dbReference type="Proteomes" id="UP000239522"/>
    </source>
</evidence>
<dbReference type="EMBL" id="MQUA01000013">
    <property type="protein sequence ID" value="PQB08223.1"/>
    <property type="molecule type" value="Genomic_DNA"/>
</dbReference>
<comment type="caution">
    <text evidence="2">The sequence shown here is derived from an EMBL/GenBank/DDBJ whole genome shotgun (WGS) entry which is preliminary data.</text>
</comment>
<accession>A0A2S7L0F2</accession>
<proteinExistence type="predicted"/>
<keyword evidence="1" id="KW-0472">Membrane</keyword>
<feature type="transmembrane region" description="Helical" evidence="1">
    <location>
        <begin position="35"/>
        <end position="57"/>
    </location>
</feature>
<keyword evidence="1" id="KW-0812">Transmembrane</keyword>
<organism evidence="2 3">
    <name type="scientific">Polaribacter filamentus</name>
    <dbReference type="NCBI Taxonomy" id="53483"/>
    <lineage>
        <taxon>Bacteria</taxon>
        <taxon>Pseudomonadati</taxon>
        <taxon>Bacteroidota</taxon>
        <taxon>Flavobacteriia</taxon>
        <taxon>Flavobacteriales</taxon>
        <taxon>Flavobacteriaceae</taxon>
    </lineage>
</organism>
<feature type="transmembrane region" description="Helical" evidence="1">
    <location>
        <begin position="12"/>
        <end position="29"/>
    </location>
</feature>
<evidence type="ECO:0000256" key="1">
    <source>
        <dbReference type="SAM" id="Phobius"/>
    </source>
</evidence>
<dbReference type="RefSeq" id="WP_104810429.1">
    <property type="nucleotide sequence ID" value="NZ_MQUA01000013.1"/>
</dbReference>
<reference evidence="2 3" key="1">
    <citation type="submission" date="2016-11" db="EMBL/GenBank/DDBJ databases">
        <title>Trade-off between light-utilization and light-protection in marine flavobacteria.</title>
        <authorList>
            <person name="Kumagai Y."/>
        </authorList>
    </citation>
    <scope>NUCLEOTIDE SEQUENCE [LARGE SCALE GENOMIC DNA]</scope>
    <source>
        <strain evidence="2 3">ATCC 700397</strain>
    </source>
</reference>
<name>A0A2S7L0F2_9FLAO</name>
<protein>
    <submittedName>
        <fullName evidence="2">Uncharacterized protein</fullName>
    </submittedName>
</protein>
<dbReference type="Proteomes" id="UP000239522">
    <property type="component" value="Unassembled WGS sequence"/>
</dbReference>
<gene>
    <name evidence="2" type="ORF">BST83_14575</name>
</gene>
<keyword evidence="1" id="KW-1133">Transmembrane helix</keyword>
<keyword evidence="3" id="KW-1185">Reference proteome</keyword>
<sequence length="81" mass="9486">MNTKLNKSDWIILAIVYGTTVILGCYDYYKEDNKLIEYLVDFPTDTILSIVIILVFIQKIVPSFLVDKKTTFCFLFLALYY</sequence>
<dbReference type="PROSITE" id="PS51257">
    <property type="entry name" value="PROKAR_LIPOPROTEIN"/>
    <property type="match status" value="1"/>
</dbReference>